<evidence type="ECO:0000259" key="2">
    <source>
        <dbReference type="Pfam" id="PF09791"/>
    </source>
</evidence>
<dbReference type="PANTHER" id="PTHR21193">
    <property type="entry name" value="OXIDOREDUCTASE-LIKE DOMAIN-CONTAINING PROTEIN 1"/>
    <property type="match status" value="1"/>
</dbReference>
<feature type="domain" description="Oxidoreductase-like" evidence="2">
    <location>
        <begin position="17"/>
        <end position="54"/>
    </location>
</feature>
<protein>
    <submittedName>
        <fullName evidence="3">Oxidoreductase-like protein</fullName>
    </submittedName>
</protein>
<evidence type="ECO:0000256" key="1">
    <source>
        <dbReference type="SAM" id="MobiDB-lite"/>
    </source>
</evidence>
<feature type="compositionally biased region" description="Pro residues" evidence="1">
    <location>
        <begin position="10"/>
        <end position="23"/>
    </location>
</feature>
<dbReference type="InterPro" id="IPR039251">
    <property type="entry name" value="OXLD1"/>
</dbReference>
<sequence>MEANQTPAPQDDPMPQPPAPPEPGDCCHSGCAFCVEDLYQDALERYRAALKAWRGRHPAAPA</sequence>
<accession>A0A845HLQ3</accession>
<keyword evidence="4" id="KW-1185">Reference proteome</keyword>
<dbReference type="EMBL" id="WWCV01000051">
    <property type="protein sequence ID" value="MYN19680.1"/>
    <property type="molecule type" value="Genomic_DNA"/>
</dbReference>
<dbReference type="InterPro" id="IPR019180">
    <property type="entry name" value="Oxidoreductase-like_N"/>
</dbReference>
<dbReference type="PANTHER" id="PTHR21193:SF3">
    <property type="entry name" value="OXIDOREDUCTASE-LIKE DOMAIN-CONTAINING PROTEIN 1"/>
    <property type="match status" value="1"/>
</dbReference>
<name>A0A845HLQ3_9BURK</name>
<reference evidence="3 4" key="1">
    <citation type="submission" date="2019-12" db="EMBL/GenBank/DDBJ databases">
        <title>Novel species isolated from a subtropical stream in China.</title>
        <authorList>
            <person name="Lu H."/>
        </authorList>
    </citation>
    <scope>NUCLEOTIDE SEQUENCE [LARGE SCALE GENOMIC DNA]</scope>
    <source>
        <strain evidence="3 4">FT107W</strain>
    </source>
</reference>
<organism evidence="3 4">
    <name type="scientific">Duganella vulcania</name>
    <dbReference type="NCBI Taxonomy" id="2692166"/>
    <lineage>
        <taxon>Bacteria</taxon>
        <taxon>Pseudomonadati</taxon>
        <taxon>Pseudomonadota</taxon>
        <taxon>Betaproteobacteria</taxon>
        <taxon>Burkholderiales</taxon>
        <taxon>Oxalobacteraceae</taxon>
        <taxon>Telluria group</taxon>
        <taxon>Duganella</taxon>
    </lineage>
</organism>
<feature type="region of interest" description="Disordered" evidence="1">
    <location>
        <begin position="1"/>
        <end position="23"/>
    </location>
</feature>
<dbReference type="AlphaFoldDB" id="A0A845HLQ3"/>
<evidence type="ECO:0000313" key="4">
    <source>
        <dbReference type="Proteomes" id="UP000484875"/>
    </source>
</evidence>
<proteinExistence type="predicted"/>
<dbReference type="Pfam" id="PF09791">
    <property type="entry name" value="Oxidored-like"/>
    <property type="match status" value="1"/>
</dbReference>
<gene>
    <name evidence="3" type="ORF">GTP81_23330</name>
</gene>
<evidence type="ECO:0000313" key="3">
    <source>
        <dbReference type="EMBL" id="MYN19680.1"/>
    </source>
</evidence>
<dbReference type="Proteomes" id="UP000484875">
    <property type="component" value="Unassembled WGS sequence"/>
</dbReference>
<dbReference type="RefSeq" id="WP_161092090.1">
    <property type="nucleotide sequence ID" value="NZ_WWCV01000051.1"/>
</dbReference>
<comment type="caution">
    <text evidence="3">The sequence shown here is derived from an EMBL/GenBank/DDBJ whole genome shotgun (WGS) entry which is preliminary data.</text>
</comment>